<accession>A0AAV4V369</accession>
<evidence type="ECO:0000313" key="2">
    <source>
        <dbReference type="Proteomes" id="UP001054837"/>
    </source>
</evidence>
<dbReference type="Proteomes" id="UP001054837">
    <property type="component" value="Unassembled WGS sequence"/>
</dbReference>
<dbReference type="AlphaFoldDB" id="A0AAV4V369"/>
<dbReference type="EMBL" id="BPLQ01012349">
    <property type="protein sequence ID" value="GIY64686.1"/>
    <property type="molecule type" value="Genomic_DNA"/>
</dbReference>
<reference evidence="1 2" key="1">
    <citation type="submission" date="2021-06" db="EMBL/GenBank/DDBJ databases">
        <title>Caerostris darwini draft genome.</title>
        <authorList>
            <person name="Kono N."/>
            <person name="Arakawa K."/>
        </authorList>
    </citation>
    <scope>NUCLEOTIDE SEQUENCE [LARGE SCALE GENOMIC DNA]</scope>
</reference>
<protein>
    <submittedName>
        <fullName evidence="1">Uncharacterized protein</fullName>
    </submittedName>
</protein>
<keyword evidence="2" id="KW-1185">Reference proteome</keyword>
<sequence>MRALCYEFCLLLQQSFFSDTDIQPDVWLWDDVPFQIAIPSLPTAQTLLWDQNKTARAAFAVSCPPCGQSQQGVSLNPVRHRAAVCVIECPQRVLY</sequence>
<evidence type="ECO:0000313" key="1">
    <source>
        <dbReference type="EMBL" id="GIY64686.1"/>
    </source>
</evidence>
<gene>
    <name evidence="1" type="ORF">CDAR_103261</name>
</gene>
<organism evidence="1 2">
    <name type="scientific">Caerostris darwini</name>
    <dbReference type="NCBI Taxonomy" id="1538125"/>
    <lineage>
        <taxon>Eukaryota</taxon>
        <taxon>Metazoa</taxon>
        <taxon>Ecdysozoa</taxon>
        <taxon>Arthropoda</taxon>
        <taxon>Chelicerata</taxon>
        <taxon>Arachnida</taxon>
        <taxon>Araneae</taxon>
        <taxon>Araneomorphae</taxon>
        <taxon>Entelegynae</taxon>
        <taxon>Araneoidea</taxon>
        <taxon>Araneidae</taxon>
        <taxon>Caerostris</taxon>
    </lineage>
</organism>
<proteinExistence type="predicted"/>
<comment type="caution">
    <text evidence="1">The sequence shown here is derived from an EMBL/GenBank/DDBJ whole genome shotgun (WGS) entry which is preliminary data.</text>
</comment>
<name>A0AAV4V369_9ARAC</name>